<reference evidence="1 2" key="1">
    <citation type="submission" date="2016-12" db="EMBL/GenBank/DDBJ databases">
        <title>Domibacillus sp. SAB 38T whole genome sequencing.</title>
        <authorList>
            <person name="Verma A."/>
            <person name="Ojha A.K."/>
            <person name="Krishnamurthi S."/>
        </authorList>
    </citation>
    <scope>NUCLEOTIDE SEQUENCE [LARGE SCALE GENOMIC DNA]</scope>
    <source>
        <strain evidence="1 2">SAB 38</strain>
    </source>
</reference>
<dbReference type="OrthoDB" id="1652387at2"/>
<proteinExistence type="predicted"/>
<dbReference type="RefSeq" id="WP_076766574.1">
    <property type="nucleotide sequence ID" value="NZ_MSFI01000020.1"/>
</dbReference>
<dbReference type="Pfam" id="PF14116">
    <property type="entry name" value="YyzF"/>
    <property type="match status" value="1"/>
</dbReference>
<dbReference type="STRING" id="1714355.BTO28_11990"/>
<comment type="caution">
    <text evidence="1">The sequence shown here is derived from an EMBL/GenBank/DDBJ whole genome shotgun (WGS) entry which is preliminary data.</text>
</comment>
<dbReference type="InterPro" id="IPR025626">
    <property type="entry name" value="YyzF"/>
</dbReference>
<dbReference type="EMBL" id="MSFI01000020">
    <property type="protein sequence ID" value="OMP66422.1"/>
    <property type="molecule type" value="Genomic_DNA"/>
</dbReference>
<keyword evidence="2" id="KW-1185">Reference proteome</keyword>
<accession>A0A1V2A6D0</accession>
<evidence type="ECO:0000313" key="1">
    <source>
        <dbReference type="EMBL" id="OMP66422.1"/>
    </source>
</evidence>
<evidence type="ECO:0000313" key="2">
    <source>
        <dbReference type="Proteomes" id="UP000188613"/>
    </source>
</evidence>
<organism evidence="1 2">
    <name type="scientific">Domibacillus epiphyticus</name>
    <dbReference type="NCBI Taxonomy" id="1714355"/>
    <lineage>
        <taxon>Bacteria</taxon>
        <taxon>Bacillati</taxon>
        <taxon>Bacillota</taxon>
        <taxon>Bacilli</taxon>
        <taxon>Bacillales</taxon>
        <taxon>Bacillaceae</taxon>
        <taxon>Domibacillus</taxon>
    </lineage>
</organism>
<protein>
    <submittedName>
        <fullName evidence="1">CxxH/CxxC protein</fullName>
    </submittedName>
</protein>
<name>A0A1V2A6D0_9BACI</name>
<dbReference type="AlphaFoldDB" id="A0A1V2A6D0"/>
<dbReference type="NCBIfam" id="TIGR04129">
    <property type="entry name" value="CxxH_BA5709"/>
    <property type="match status" value="1"/>
</dbReference>
<gene>
    <name evidence="1" type="ORF">BTO28_11990</name>
</gene>
<dbReference type="Proteomes" id="UP000188613">
    <property type="component" value="Unassembled WGS sequence"/>
</dbReference>
<sequence length="47" mass="5267">MYCCSEHVELALDIAVDENETAPVIEKTDEETACEFCERVAIYIVGN</sequence>